<dbReference type="EMBL" id="PIPR01000001">
    <property type="protein sequence ID" value="RUO40887.1"/>
    <property type="molecule type" value="Genomic_DNA"/>
</dbReference>
<keyword evidence="2" id="KW-0121">Carboxypeptidase</keyword>
<dbReference type="Pfam" id="PF02557">
    <property type="entry name" value="VanY"/>
    <property type="match status" value="1"/>
</dbReference>
<proteinExistence type="predicted"/>
<gene>
    <name evidence="2" type="ORF">CWE22_01440</name>
</gene>
<dbReference type="Proteomes" id="UP000287766">
    <property type="component" value="Unassembled WGS sequence"/>
</dbReference>
<dbReference type="GO" id="GO:0004180">
    <property type="term" value="F:carboxypeptidase activity"/>
    <property type="evidence" value="ECO:0007669"/>
    <property type="project" value="UniProtKB-KW"/>
</dbReference>
<organism evidence="2 3">
    <name type="scientific">Pseudidiomarina aestuarii</name>
    <dbReference type="NCBI Taxonomy" id="624146"/>
    <lineage>
        <taxon>Bacteria</taxon>
        <taxon>Pseudomonadati</taxon>
        <taxon>Pseudomonadota</taxon>
        <taxon>Gammaproteobacteria</taxon>
        <taxon>Alteromonadales</taxon>
        <taxon>Idiomarinaceae</taxon>
        <taxon>Pseudidiomarina</taxon>
    </lineage>
</organism>
<dbReference type="PANTHER" id="PTHR34385">
    <property type="entry name" value="D-ALANYL-D-ALANINE CARBOXYPEPTIDASE"/>
    <property type="match status" value="1"/>
</dbReference>
<dbReference type="InterPro" id="IPR009045">
    <property type="entry name" value="Zn_M74/Hedgehog-like"/>
</dbReference>
<evidence type="ECO:0000313" key="2">
    <source>
        <dbReference type="EMBL" id="RUO40887.1"/>
    </source>
</evidence>
<reference evidence="3" key="1">
    <citation type="journal article" date="2018" name="Front. Microbiol.">
        <title>Genome-Based Analysis Reveals the Taxonomy and Diversity of the Family Idiomarinaceae.</title>
        <authorList>
            <person name="Liu Y."/>
            <person name="Lai Q."/>
            <person name="Shao Z."/>
        </authorList>
    </citation>
    <scope>NUCLEOTIDE SEQUENCE [LARGE SCALE GENOMIC DNA]</scope>
    <source>
        <strain evidence="3">KYW314</strain>
    </source>
</reference>
<dbReference type="InterPro" id="IPR052179">
    <property type="entry name" value="DD-CPase-like"/>
</dbReference>
<dbReference type="CDD" id="cd14847">
    <property type="entry name" value="DD-carboxypeptidase_like"/>
    <property type="match status" value="1"/>
</dbReference>
<dbReference type="RefSeq" id="WP_169929623.1">
    <property type="nucleotide sequence ID" value="NZ_PIPR01000001.1"/>
</dbReference>
<comment type="caution">
    <text evidence="2">The sequence shown here is derived from an EMBL/GenBank/DDBJ whole genome shotgun (WGS) entry which is preliminary data.</text>
</comment>
<dbReference type="PANTHER" id="PTHR34385:SF1">
    <property type="entry name" value="PEPTIDOGLYCAN L-ALANYL-D-GLUTAMATE ENDOPEPTIDASE CWLK"/>
    <property type="match status" value="1"/>
</dbReference>
<evidence type="ECO:0000313" key="3">
    <source>
        <dbReference type="Proteomes" id="UP000287766"/>
    </source>
</evidence>
<evidence type="ECO:0000259" key="1">
    <source>
        <dbReference type="Pfam" id="PF02557"/>
    </source>
</evidence>
<feature type="domain" description="D-alanyl-D-alanine carboxypeptidase-like core" evidence="1">
    <location>
        <begin position="26"/>
        <end position="182"/>
    </location>
</feature>
<dbReference type="InterPro" id="IPR003709">
    <property type="entry name" value="VanY-like_core_dom"/>
</dbReference>
<dbReference type="SUPFAM" id="SSF55166">
    <property type="entry name" value="Hedgehog/DD-peptidase"/>
    <property type="match status" value="1"/>
</dbReference>
<dbReference type="Gene3D" id="3.30.1380.10">
    <property type="match status" value="1"/>
</dbReference>
<dbReference type="GO" id="GO:0006508">
    <property type="term" value="P:proteolysis"/>
    <property type="evidence" value="ECO:0007669"/>
    <property type="project" value="InterPro"/>
</dbReference>
<sequence length="244" mass="27565">MLSTRQLTGLEDTHVVTIADDEPNPRLQPIVVTAWQSMQQAAAESGVTIAIASGFRDYARQLAIWNRKYRGDTPLYNDRGDRLDASQMNSGEKLEAILTWSALPGASRHHWGTDFDVYDPRPFAQPDHPPLELTIAEYSEGGPCFSAYQWLVHHARDFGFFFPYARYLGGVASEPWHLSYAPLALDYLPQLTTETLKEAMTAAQQMGLEMEGYDYVVERLDDIKERYIDAICHPDSTGNDVWFG</sequence>
<keyword evidence="2" id="KW-0645">Protease</keyword>
<keyword evidence="3" id="KW-1185">Reference proteome</keyword>
<dbReference type="AlphaFoldDB" id="A0A7Z6ZT34"/>
<name>A0A7Z6ZT34_9GAMM</name>
<accession>A0A7Z6ZT34</accession>
<protein>
    <submittedName>
        <fullName evidence="2">D-alanyl-D-alanine carboxypeptidase</fullName>
    </submittedName>
</protein>
<keyword evidence="2" id="KW-0378">Hydrolase</keyword>